<evidence type="ECO:0000313" key="3">
    <source>
        <dbReference type="EMBL" id="VTS03156.1"/>
    </source>
</evidence>
<keyword evidence="3" id="KW-0808">Transferase</keyword>
<evidence type="ECO:0000313" key="4">
    <source>
        <dbReference type="Proteomes" id="UP000464178"/>
    </source>
</evidence>
<dbReference type="KEGG" id="gms:SOIL9_72770"/>
<dbReference type="AlphaFoldDB" id="A0A6P2DJ48"/>
<name>A0A6P2DJ48_9BACT</name>
<organism evidence="3 4">
    <name type="scientific">Gemmata massiliana</name>
    <dbReference type="NCBI Taxonomy" id="1210884"/>
    <lineage>
        <taxon>Bacteria</taxon>
        <taxon>Pseudomonadati</taxon>
        <taxon>Planctomycetota</taxon>
        <taxon>Planctomycetia</taxon>
        <taxon>Gemmatales</taxon>
        <taxon>Gemmataceae</taxon>
        <taxon>Gemmata</taxon>
    </lineage>
</organism>
<dbReference type="RefSeq" id="WP_162672946.1">
    <property type="nucleotide sequence ID" value="NZ_LR593886.1"/>
</dbReference>
<accession>A0A6P2DJ48</accession>
<dbReference type="SUPFAM" id="SSF53756">
    <property type="entry name" value="UDP-Glycosyltransferase/glycogen phosphorylase"/>
    <property type="match status" value="1"/>
</dbReference>
<proteinExistence type="predicted"/>
<dbReference type="Pfam" id="PF00534">
    <property type="entry name" value="Glycos_transf_1"/>
    <property type="match status" value="1"/>
</dbReference>
<evidence type="ECO:0000259" key="1">
    <source>
        <dbReference type="Pfam" id="PF00534"/>
    </source>
</evidence>
<dbReference type="EMBL" id="LR593886">
    <property type="protein sequence ID" value="VTS03156.1"/>
    <property type="molecule type" value="Genomic_DNA"/>
</dbReference>
<dbReference type="PANTHER" id="PTHR12526">
    <property type="entry name" value="GLYCOSYLTRANSFERASE"/>
    <property type="match status" value="1"/>
</dbReference>
<dbReference type="Pfam" id="PF13439">
    <property type="entry name" value="Glyco_transf_4"/>
    <property type="match status" value="1"/>
</dbReference>
<dbReference type="GO" id="GO:0016757">
    <property type="term" value="F:glycosyltransferase activity"/>
    <property type="evidence" value="ECO:0007669"/>
    <property type="project" value="InterPro"/>
</dbReference>
<feature type="domain" description="Glycosyl transferase family 1" evidence="1">
    <location>
        <begin position="179"/>
        <end position="341"/>
    </location>
</feature>
<evidence type="ECO:0000259" key="2">
    <source>
        <dbReference type="Pfam" id="PF13439"/>
    </source>
</evidence>
<gene>
    <name evidence="3" type="ORF">SOIL9_72770</name>
</gene>
<sequence>MKLFFLASDLGDSDTASQLALLACALPRDQFEVAVGVLGPATGAAADALRDSGLSVSALPVRAALDLSGMRRLRRAVQGCGATVFHAFGTNAVRIARLCLARFDEGTAPRLVATGAVNPGNGVGGWLTARQVRRADRVIATSWVQGERYRQIGVTNDRLTRIAPAVALIEKCADRTQFCRAIGSPEDGQLIFAGGRLDAAHGVKESVGAFDMIRYSSPAIQLVLTGDGPDRVAAENLGRALAFDDYRVRFSGARSDLPAATLLANLVWVTCERGGEHLALRAMAAGKPIVAYNTPELSEIVDDGVTGYLIPTGDRPALAAKTQALLADPETATRMGEAARTRAVERFGVARFVDQHVRVYQELG</sequence>
<dbReference type="CDD" id="cd03801">
    <property type="entry name" value="GT4_PimA-like"/>
    <property type="match status" value="1"/>
</dbReference>
<dbReference type="Proteomes" id="UP000464178">
    <property type="component" value="Chromosome"/>
</dbReference>
<protein>
    <submittedName>
        <fullName evidence="3">Uncharacterized protein</fullName>
    </submittedName>
</protein>
<dbReference type="InterPro" id="IPR028098">
    <property type="entry name" value="Glyco_trans_4-like_N"/>
</dbReference>
<dbReference type="InterPro" id="IPR001296">
    <property type="entry name" value="Glyco_trans_1"/>
</dbReference>
<keyword evidence="4" id="KW-1185">Reference proteome</keyword>
<feature type="domain" description="Glycosyltransferase subfamily 4-like N-terminal" evidence="2">
    <location>
        <begin position="20"/>
        <end position="166"/>
    </location>
</feature>
<reference evidence="3 4" key="1">
    <citation type="submission" date="2019-05" db="EMBL/GenBank/DDBJ databases">
        <authorList>
            <consortium name="Science for Life Laboratories"/>
        </authorList>
    </citation>
    <scope>NUCLEOTIDE SEQUENCE [LARGE SCALE GENOMIC DNA]</scope>
    <source>
        <strain evidence="3">Soil9</strain>
    </source>
</reference>
<dbReference type="Gene3D" id="3.40.50.2000">
    <property type="entry name" value="Glycogen Phosphorylase B"/>
    <property type="match status" value="2"/>
</dbReference>